<keyword evidence="3" id="KW-0812">Transmembrane</keyword>
<dbReference type="RefSeq" id="WP_058891398.1">
    <property type="nucleotide sequence ID" value="NZ_LQBL01000028.1"/>
</dbReference>
<feature type="region of interest" description="Disordered" evidence="2">
    <location>
        <begin position="59"/>
        <end position="135"/>
    </location>
</feature>
<reference evidence="5 6" key="1">
    <citation type="submission" date="2015-12" db="EMBL/GenBank/DDBJ databases">
        <title>Serinicoccus chungangenesis strain CD08_5 genome sequencing and assembly.</title>
        <authorList>
            <person name="Chander A.M."/>
            <person name="Kaur G."/>
            <person name="Nair G.R."/>
            <person name="Dhawan D.K."/>
            <person name="Kochhar R.K."/>
            <person name="Mayilraj S."/>
            <person name="Bhadada S.K."/>
        </authorList>
    </citation>
    <scope>NUCLEOTIDE SEQUENCE [LARGE SCALE GENOMIC DNA]</scope>
    <source>
        <strain evidence="5 6">CD08_5</strain>
    </source>
</reference>
<evidence type="ECO:0000256" key="2">
    <source>
        <dbReference type="SAM" id="MobiDB-lite"/>
    </source>
</evidence>
<name>A0A0W8I5P7_9MICO</name>
<protein>
    <recommendedName>
        <fullName evidence="4">DUF4352 domain-containing protein</fullName>
    </recommendedName>
</protein>
<evidence type="ECO:0000313" key="5">
    <source>
        <dbReference type="EMBL" id="KUG53390.1"/>
    </source>
</evidence>
<gene>
    <name evidence="5" type="ORF">AVL62_00905</name>
</gene>
<dbReference type="InterPro" id="IPR029051">
    <property type="entry name" value="DUF4352"/>
</dbReference>
<keyword evidence="3" id="KW-0472">Membrane</keyword>
<feature type="compositionally biased region" description="Low complexity" evidence="2">
    <location>
        <begin position="62"/>
        <end position="92"/>
    </location>
</feature>
<accession>A0A0W8I5P7</accession>
<evidence type="ECO:0000256" key="1">
    <source>
        <dbReference type="ARBA" id="ARBA00022729"/>
    </source>
</evidence>
<organism evidence="5 6">
    <name type="scientific">Serinicoccus chungangensis</name>
    <dbReference type="NCBI Taxonomy" id="767452"/>
    <lineage>
        <taxon>Bacteria</taxon>
        <taxon>Bacillati</taxon>
        <taxon>Actinomycetota</taxon>
        <taxon>Actinomycetes</taxon>
        <taxon>Micrococcales</taxon>
        <taxon>Ornithinimicrobiaceae</taxon>
        <taxon>Serinicoccus</taxon>
    </lineage>
</organism>
<dbReference type="AlphaFoldDB" id="A0A0W8I5P7"/>
<keyword evidence="6" id="KW-1185">Reference proteome</keyword>
<proteinExistence type="predicted"/>
<dbReference type="Pfam" id="PF11611">
    <property type="entry name" value="DUF4352"/>
    <property type="match status" value="1"/>
</dbReference>
<feature type="compositionally biased region" description="Acidic residues" evidence="2">
    <location>
        <begin position="93"/>
        <end position="122"/>
    </location>
</feature>
<feature type="transmembrane region" description="Helical" evidence="3">
    <location>
        <begin position="37"/>
        <end position="56"/>
    </location>
</feature>
<feature type="domain" description="DUF4352" evidence="4">
    <location>
        <begin position="134"/>
        <end position="252"/>
    </location>
</feature>
<comment type="caution">
    <text evidence="5">The sequence shown here is derived from an EMBL/GenBank/DDBJ whole genome shotgun (WGS) entry which is preliminary data.</text>
</comment>
<keyword evidence="3" id="KW-1133">Transmembrane helix</keyword>
<dbReference type="EMBL" id="LQBL01000028">
    <property type="protein sequence ID" value="KUG53390.1"/>
    <property type="molecule type" value="Genomic_DNA"/>
</dbReference>
<dbReference type="OrthoDB" id="3430849at2"/>
<keyword evidence="1" id="KW-0732">Signal</keyword>
<evidence type="ECO:0000259" key="4">
    <source>
        <dbReference type="Pfam" id="PF11611"/>
    </source>
</evidence>
<sequence>MSTPDHTPHHQPGSPGPQTTWGHDEPPRRSWFARHKIITGSLVVLGLFIIIGAWGGDEDPADSAAQPSATSTSSAEEGADSSAGSPGSTADESAAEEAPAETSVEEGTTEDAAEAPAEEAEAPAEQAGGDPQQGDVVQIGDFEVSVTGVEGGLAQIGDDMLGEEAQGQFVKVMVTVENTGDAAEYFLDSEQKLIDDSDRQHSTSSASWMLDEESLFLTEINPGNRVEGVLLYDIPADAVPTAIDLQGGFFSSPVRVSLDG</sequence>
<dbReference type="Gene3D" id="2.60.40.1240">
    <property type="match status" value="1"/>
</dbReference>
<dbReference type="STRING" id="767452.AVL62_00905"/>
<feature type="region of interest" description="Disordered" evidence="2">
    <location>
        <begin position="1"/>
        <end position="27"/>
    </location>
</feature>
<dbReference type="InterPro" id="IPR029050">
    <property type="entry name" value="Immunoprotect_excell_Ig-like"/>
</dbReference>
<dbReference type="Proteomes" id="UP000054837">
    <property type="component" value="Unassembled WGS sequence"/>
</dbReference>
<evidence type="ECO:0000313" key="6">
    <source>
        <dbReference type="Proteomes" id="UP000054837"/>
    </source>
</evidence>
<evidence type="ECO:0000256" key="3">
    <source>
        <dbReference type="SAM" id="Phobius"/>
    </source>
</evidence>